<keyword evidence="2" id="KW-1185">Reference proteome</keyword>
<dbReference type="SUPFAM" id="SSF56091">
    <property type="entry name" value="DNA ligase/mRNA capping enzyme, catalytic domain"/>
    <property type="match status" value="1"/>
</dbReference>
<evidence type="ECO:0008006" key="3">
    <source>
        <dbReference type="Google" id="ProtNLM"/>
    </source>
</evidence>
<evidence type="ECO:0000313" key="2">
    <source>
        <dbReference type="Proteomes" id="UP000626697"/>
    </source>
</evidence>
<gene>
    <name evidence="1" type="ORF">HNP81_002840</name>
</gene>
<sequence length="98" mass="11516">MNEAITELIARRRRQILSHSFLYYQMNESIVSDSEFDEWSKELAELQTKHPAESDEAVYAKGFEGFDGASGYDLPYYYPEIQTIGYRILSEHKRRTNI</sequence>
<dbReference type="RefSeq" id="WP_182502996.1">
    <property type="nucleotide sequence ID" value="NZ_JACJHX010000008.1"/>
</dbReference>
<proteinExistence type="predicted"/>
<name>A0ABR6CR96_9BACI</name>
<reference evidence="1 2" key="1">
    <citation type="submission" date="2020-08" db="EMBL/GenBank/DDBJ databases">
        <title>Genomic Encyclopedia of Type Strains, Phase IV (KMG-IV): sequencing the most valuable type-strain genomes for metagenomic binning, comparative biology and taxonomic classification.</title>
        <authorList>
            <person name="Goeker M."/>
        </authorList>
    </citation>
    <scope>NUCLEOTIDE SEQUENCE [LARGE SCALE GENOMIC DNA]</scope>
    <source>
        <strain evidence="1 2">DSM 105481</strain>
    </source>
</reference>
<evidence type="ECO:0000313" key="1">
    <source>
        <dbReference type="EMBL" id="MBA9027550.1"/>
    </source>
</evidence>
<accession>A0ABR6CR96</accession>
<protein>
    <recommendedName>
        <fullName evidence="3">NAD-dependent DNA ligase adenylation domain-containing protein</fullName>
    </recommendedName>
</protein>
<comment type="caution">
    <text evidence="1">The sequence shown here is derived from an EMBL/GenBank/DDBJ whole genome shotgun (WGS) entry which is preliminary data.</text>
</comment>
<organism evidence="1 2">
    <name type="scientific">Peribacillus huizhouensis</name>
    <dbReference type="NCBI Taxonomy" id="1501239"/>
    <lineage>
        <taxon>Bacteria</taxon>
        <taxon>Bacillati</taxon>
        <taxon>Bacillota</taxon>
        <taxon>Bacilli</taxon>
        <taxon>Bacillales</taxon>
        <taxon>Bacillaceae</taxon>
        <taxon>Peribacillus</taxon>
    </lineage>
</organism>
<dbReference type="Pfam" id="PF22745">
    <property type="entry name" value="Nlig-Ia"/>
    <property type="match status" value="1"/>
</dbReference>
<dbReference type="Proteomes" id="UP000626697">
    <property type="component" value="Unassembled WGS sequence"/>
</dbReference>
<dbReference type="Gene3D" id="1.10.287.610">
    <property type="entry name" value="Helix hairpin bin"/>
    <property type="match status" value="1"/>
</dbReference>
<dbReference type="EMBL" id="JACJHX010000008">
    <property type="protein sequence ID" value="MBA9027550.1"/>
    <property type="molecule type" value="Genomic_DNA"/>
</dbReference>